<dbReference type="InterPro" id="IPR014352">
    <property type="entry name" value="FERM/acyl-CoA-bd_prot_sf"/>
</dbReference>
<comment type="caution">
    <text evidence="2">The sequence shown here is derived from an EMBL/GenBank/DDBJ whole genome shotgun (WGS) entry which is preliminary data.</text>
</comment>
<dbReference type="RefSeq" id="WP_140594908.1">
    <property type="nucleotide sequence ID" value="NZ_VFWZ01000005.1"/>
</dbReference>
<evidence type="ECO:0000259" key="1">
    <source>
        <dbReference type="PROSITE" id="PS51228"/>
    </source>
</evidence>
<dbReference type="AlphaFoldDB" id="A0A504JAK6"/>
<dbReference type="PROSITE" id="PS51228">
    <property type="entry name" value="ACB_2"/>
    <property type="match status" value="1"/>
</dbReference>
<name>A0A504JAK6_9FLAO</name>
<dbReference type="GO" id="GO:0000062">
    <property type="term" value="F:fatty-acyl-CoA binding"/>
    <property type="evidence" value="ECO:0007669"/>
    <property type="project" value="InterPro"/>
</dbReference>
<accession>A0A504JAK6</accession>
<evidence type="ECO:0000313" key="3">
    <source>
        <dbReference type="Proteomes" id="UP000315540"/>
    </source>
</evidence>
<dbReference type="Gene3D" id="1.20.80.10">
    <property type="match status" value="1"/>
</dbReference>
<dbReference type="OrthoDB" id="981216at2"/>
<dbReference type="Pfam" id="PF00887">
    <property type="entry name" value="ACBP"/>
    <property type="match status" value="1"/>
</dbReference>
<proteinExistence type="predicted"/>
<dbReference type="Proteomes" id="UP000315540">
    <property type="component" value="Unassembled WGS sequence"/>
</dbReference>
<sequence length="90" mass="10575">MTEEELNIAFEEAYKRACNTTIILPPDIMLYFYAYYKQATYIDGFYTPSGNNQLRNAFKLNALFQVKNLTPREAKLKYIELVNKHITDPE</sequence>
<dbReference type="InterPro" id="IPR000582">
    <property type="entry name" value="Acyl-CoA-binding_protein"/>
</dbReference>
<dbReference type="EMBL" id="VFWZ01000005">
    <property type="protein sequence ID" value="TPN84573.1"/>
    <property type="molecule type" value="Genomic_DNA"/>
</dbReference>
<dbReference type="SUPFAM" id="SSF47027">
    <property type="entry name" value="Acyl-CoA binding protein"/>
    <property type="match status" value="1"/>
</dbReference>
<dbReference type="InterPro" id="IPR035984">
    <property type="entry name" value="Acyl-CoA-binding_sf"/>
</dbReference>
<keyword evidence="3" id="KW-1185">Reference proteome</keyword>
<protein>
    <submittedName>
        <fullName evidence="2">Acyl-CoA-binding protein</fullName>
    </submittedName>
</protein>
<reference evidence="2 3" key="1">
    <citation type="submission" date="2019-06" db="EMBL/GenBank/DDBJ databases">
        <authorList>
            <person name="Meng X."/>
        </authorList>
    </citation>
    <scope>NUCLEOTIDE SEQUENCE [LARGE SCALE GENOMIC DNA]</scope>
    <source>
        <strain evidence="2 3">M625</strain>
    </source>
</reference>
<gene>
    <name evidence="2" type="ORF">FHK87_16725</name>
</gene>
<evidence type="ECO:0000313" key="2">
    <source>
        <dbReference type="EMBL" id="TPN84573.1"/>
    </source>
</evidence>
<feature type="domain" description="ACB" evidence="1">
    <location>
        <begin position="6"/>
        <end position="90"/>
    </location>
</feature>
<organism evidence="2 3">
    <name type="scientific">Aquimarina algicola</name>
    <dbReference type="NCBI Taxonomy" id="2589995"/>
    <lineage>
        <taxon>Bacteria</taxon>
        <taxon>Pseudomonadati</taxon>
        <taxon>Bacteroidota</taxon>
        <taxon>Flavobacteriia</taxon>
        <taxon>Flavobacteriales</taxon>
        <taxon>Flavobacteriaceae</taxon>
        <taxon>Aquimarina</taxon>
    </lineage>
</organism>